<organism evidence="1 2">
    <name type="scientific">Adineta steineri</name>
    <dbReference type="NCBI Taxonomy" id="433720"/>
    <lineage>
        <taxon>Eukaryota</taxon>
        <taxon>Metazoa</taxon>
        <taxon>Spiralia</taxon>
        <taxon>Gnathifera</taxon>
        <taxon>Rotifera</taxon>
        <taxon>Eurotatoria</taxon>
        <taxon>Bdelloidea</taxon>
        <taxon>Adinetida</taxon>
        <taxon>Adinetidae</taxon>
        <taxon>Adineta</taxon>
    </lineage>
</organism>
<dbReference type="EMBL" id="CAJOBB010030233">
    <property type="protein sequence ID" value="CAF4442247.1"/>
    <property type="molecule type" value="Genomic_DNA"/>
</dbReference>
<comment type="caution">
    <text evidence="1">The sequence shown here is derived from an EMBL/GenBank/DDBJ whole genome shotgun (WGS) entry which is preliminary data.</text>
</comment>
<gene>
    <name evidence="1" type="ORF">KXQ929_LOCUS53461</name>
</gene>
<feature type="non-terminal residue" evidence="1">
    <location>
        <position position="1"/>
    </location>
</feature>
<proteinExistence type="predicted"/>
<reference evidence="1" key="1">
    <citation type="submission" date="2021-02" db="EMBL/GenBank/DDBJ databases">
        <authorList>
            <person name="Nowell W R."/>
        </authorList>
    </citation>
    <scope>NUCLEOTIDE SEQUENCE</scope>
</reference>
<dbReference type="Proteomes" id="UP000663868">
    <property type="component" value="Unassembled WGS sequence"/>
</dbReference>
<dbReference type="AlphaFoldDB" id="A0A820RYY0"/>
<protein>
    <submittedName>
        <fullName evidence="1">Uncharacterized protein</fullName>
    </submittedName>
</protein>
<evidence type="ECO:0000313" key="2">
    <source>
        <dbReference type="Proteomes" id="UP000663868"/>
    </source>
</evidence>
<name>A0A820RYY0_9BILA</name>
<sequence>VKKGELEIWSLRLCGISINSYV</sequence>
<evidence type="ECO:0000313" key="1">
    <source>
        <dbReference type="EMBL" id="CAF4442247.1"/>
    </source>
</evidence>
<accession>A0A820RYY0</accession>